<dbReference type="PROSITE" id="PS51272">
    <property type="entry name" value="SLH"/>
    <property type="match status" value="1"/>
</dbReference>
<dbReference type="InterPro" id="IPR001119">
    <property type="entry name" value="SLH_dom"/>
</dbReference>
<evidence type="ECO:0000256" key="1">
    <source>
        <dbReference type="ARBA" id="ARBA00022729"/>
    </source>
</evidence>
<evidence type="ECO:0000259" key="3">
    <source>
        <dbReference type="PROSITE" id="PS51272"/>
    </source>
</evidence>
<dbReference type="Proteomes" id="UP000294567">
    <property type="component" value="Unassembled WGS sequence"/>
</dbReference>
<sequence length="983" mass="111464">MKKHISFILALIMILSSFTSVFATNTEKELYEQAGEILKNAGVLQGSKSGDLMLNDKLKRQDMVVLISRLYKQEDTAKNYKGKNPFKDVTNPFYVPYIAWAVDKGLIAGMTPSKFGFGEPVTVQQLQTVLLRALGYGEEAKNWDNVPNFAESLGIMKGLTTTPRQQVQRGLMAAMTVNTLRLTMKGESITLAEHLGLNIPDSFNVDVKATVDKNTLRLEGKATGVKNLKVNLKPLFNDITVKEKTLDIPLSEDGTFLIEIPNLKTGTYEYKFLSGNLSTEPKTINIKDIPFEILEVKAPNLKEIHINFSKPVDKTCTLFPGNYYTDAGEVKSVRTEDDDTTVILTLKDTMKNNKEYKLSIIKVKSQDNKEVELKDEKFIAYDNEPPKAREIKALGNKGIRVYLSEPVKSLKTSNFKIDGKNVLGQVEQDENIITIKFFSSYTPKEGNHELTLTGLEDFAGYKGLDQHFTFSIVKDNEKPKIIDTIATLDEVIIQFDKEIDPDSISKNNFYWKLGYSKRYADEVKVLNDKLVLKFSKDILPTNEVTIYIDNVADYWGNKLTNEQIEVKPEVDMNPPEVLGIKVSEDGKSISVYFTKNVDASNRAFYSIKDEKNKTVNIKNIEGSGRKYTIHLYTTLPVGINTITIQDICDTTPLKNKLIPFTHDIYMQDVEKPVIENFSGENNQVILMFNKDMDPETLEKHENYLIKLDDRYTYIPKDTEFTLIDGKTLIINLPEKINGQLVSVGYKGNIKEIQISGLKSANGILMEPAFIKFTSSTTGTAKMEKAELIEPDVIKVTFNQPILYAHPNDFSISRKTINDVKFDFSNEVLLILYEDDETTINKNLYIEKNNSIETILGTNVPSQTISIEDKVAPKINSKTRELNVVGNKIELPFTEPLDARAQYLFGDDLEILRLEDGHVLEYNEYSTYLKPGDSSILIIEIKNPPITSSYKIRLKPEPIYIRDVNGNIIEEDMEDYFTNWEIIR</sequence>
<keyword evidence="1 2" id="KW-0732">Signal</keyword>
<organism evidence="4 5">
    <name type="scientific">Keratinibaculum paraultunense</name>
    <dbReference type="NCBI Taxonomy" id="1278232"/>
    <lineage>
        <taxon>Bacteria</taxon>
        <taxon>Bacillati</taxon>
        <taxon>Bacillota</taxon>
        <taxon>Tissierellia</taxon>
        <taxon>Tissierellales</taxon>
        <taxon>Tepidimicrobiaceae</taxon>
        <taxon>Keratinibaculum</taxon>
    </lineage>
</organism>
<name>A0A4R3KXT9_9FIRM</name>
<comment type="caution">
    <text evidence="4">The sequence shown here is derived from an EMBL/GenBank/DDBJ whole genome shotgun (WGS) entry which is preliminary data.</text>
</comment>
<dbReference type="InterPro" id="IPR014755">
    <property type="entry name" value="Cu-Rt/internalin_Ig-like"/>
</dbReference>
<dbReference type="RefSeq" id="WP_158280005.1">
    <property type="nucleotide sequence ID" value="NZ_CP068564.1"/>
</dbReference>
<evidence type="ECO:0000313" key="4">
    <source>
        <dbReference type="EMBL" id="TCS89344.1"/>
    </source>
</evidence>
<evidence type="ECO:0000256" key="2">
    <source>
        <dbReference type="SAM" id="SignalP"/>
    </source>
</evidence>
<reference evidence="4 5" key="1">
    <citation type="submission" date="2019-03" db="EMBL/GenBank/DDBJ databases">
        <title>Genomic Encyclopedia of Type Strains, Phase IV (KMG-IV): sequencing the most valuable type-strain genomes for metagenomic binning, comparative biology and taxonomic classification.</title>
        <authorList>
            <person name="Goeker M."/>
        </authorList>
    </citation>
    <scope>NUCLEOTIDE SEQUENCE [LARGE SCALE GENOMIC DNA]</scope>
    <source>
        <strain evidence="4 5">DSM 26752</strain>
    </source>
</reference>
<keyword evidence="5" id="KW-1185">Reference proteome</keyword>
<feature type="domain" description="SLH" evidence="3">
    <location>
        <begin position="81"/>
        <end position="144"/>
    </location>
</feature>
<dbReference type="Gene3D" id="2.60.40.1220">
    <property type="match status" value="4"/>
</dbReference>
<feature type="signal peptide" evidence="2">
    <location>
        <begin position="1"/>
        <end position="23"/>
    </location>
</feature>
<feature type="chain" id="PRO_5020779952" evidence="2">
    <location>
        <begin position="24"/>
        <end position="983"/>
    </location>
</feature>
<protein>
    <submittedName>
        <fullName evidence="4">S-layer family protein</fullName>
    </submittedName>
</protein>
<dbReference type="AlphaFoldDB" id="A0A4R3KXT9"/>
<accession>A0A4R3KXT9</accession>
<proteinExistence type="predicted"/>
<evidence type="ECO:0000313" key="5">
    <source>
        <dbReference type="Proteomes" id="UP000294567"/>
    </source>
</evidence>
<gene>
    <name evidence="4" type="ORF">EDD65_10610</name>
</gene>
<dbReference type="OrthoDB" id="1706086at2"/>
<dbReference type="EMBL" id="SMAE01000006">
    <property type="protein sequence ID" value="TCS89344.1"/>
    <property type="molecule type" value="Genomic_DNA"/>
</dbReference>